<evidence type="ECO:0000313" key="3">
    <source>
        <dbReference type="Proteomes" id="UP000602510"/>
    </source>
</evidence>
<reference evidence="1" key="1">
    <citation type="submission" date="2020-04" db="EMBL/GenBank/DDBJ databases">
        <title>Hybrid Assembly of Korean Phytophthora infestans isolates.</title>
        <authorList>
            <person name="Prokchorchik M."/>
            <person name="Lee Y."/>
            <person name="Seo J."/>
            <person name="Cho J.-H."/>
            <person name="Park Y.-E."/>
            <person name="Jang D.-C."/>
            <person name="Im J.-S."/>
            <person name="Choi J.-G."/>
            <person name="Park H.-J."/>
            <person name="Lee G.-B."/>
            <person name="Lee Y.-G."/>
            <person name="Hong S.-Y."/>
            <person name="Cho K."/>
            <person name="Sohn K.H."/>
        </authorList>
    </citation>
    <scope>NUCLEOTIDE SEQUENCE</scope>
    <source>
        <strain evidence="1">KR_1_A1</strain>
        <strain evidence="2">KR_2_A2</strain>
    </source>
</reference>
<dbReference type="EMBL" id="WSZM01000302">
    <property type="protein sequence ID" value="KAF4035683.1"/>
    <property type="molecule type" value="Genomic_DNA"/>
</dbReference>
<sequence>MSAACMQSTAIYCALCEQMVSSLKVRKALSVDHLVKSCTRLKVWPGGSGQSESVSDAKMLLLFQNEIGQIVGRRLTRSENHDKMRELLQHVKGAFTEEYSQYVVSDNANAIRNLVSSVSGDAVGVREDLFHVI</sequence>
<comment type="caution">
    <text evidence="1">The sequence shown here is derived from an EMBL/GenBank/DDBJ whole genome shotgun (WGS) entry which is preliminary data.</text>
</comment>
<protein>
    <submittedName>
        <fullName evidence="1">Uncharacterized protein</fullName>
    </submittedName>
</protein>
<dbReference type="AlphaFoldDB" id="A0A833SQC0"/>
<proteinExistence type="predicted"/>
<accession>A0A833SQC0</accession>
<evidence type="ECO:0000313" key="2">
    <source>
        <dbReference type="EMBL" id="KAF4135337.1"/>
    </source>
</evidence>
<dbReference type="Proteomes" id="UP000602510">
    <property type="component" value="Unassembled WGS sequence"/>
</dbReference>
<dbReference type="EMBL" id="JAACNO010002169">
    <property type="protein sequence ID" value="KAF4135337.1"/>
    <property type="molecule type" value="Genomic_DNA"/>
</dbReference>
<keyword evidence="3" id="KW-1185">Reference proteome</keyword>
<organism evidence="1 3">
    <name type="scientific">Phytophthora infestans</name>
    <name type="common">Potato late blight agent</name>
    <name type="synonym">Botrytis infestans</name>
    <dbReference type="NCBI Taxonomy" id="4787"/>
    <lineage>
        <taxon>Eukaryota</taxon>
        <taxon>Sar</taxon>
        <taxon>Stramenopiles</taxon>
        <taxon>Oomycota</taxon>
        <taxon>Peronosporomycetes</taxon>
        <taxon>Peronosporales</taxon>
        <taxon>Peronosporaceae</taxon>
        <taxon>Phytophthora</taxon>
    </lineage>
</organism>
<evidence type="ECO:0000313" key="1">
    <source>
        <dbReference type="EMBL" id="KAF4035683.1"/>
    </source>
</evidence>
<gene>
    <name evidence="1" type="ORF">GN244_ATG12352</name>
    <name evidence="2" type="ORF">GN958_ATG15459</name>
</gene>
<dbReference type="Proteomes" id="UP000704712">
    <property type="component" value="Unassembled WGS sequence"/>
</dbReference>
<name>A0A833SQC0_PHYIN</name>